<name>A0AAN9J8I9_CLITE</name>
<gene>
    <name evidence="1" type="ORF">RJT34_17056</name>
</gene>
<sequence length="76" mass="8621">MSHQSWEMLHQLGLGPSDTYTTRLAYNLLNHKGLTHWRHPPSGILVIPTLTAFFPIDHHHIRTILCKTSSPSPLSL</sequence>
<evidence type="ECO:0000313" key="1">
    <source>
        <dbReference type="EMBL" id="KAK7294172.1"/>
    </source>
</evidence>
<dbReference type="Proteomes" id="UP001359559">
    <property type="component" value="Unassembled WGS sequence"/>
</dbReference>
<proteinExistence type="predicted"/>
<reference evidence="1 2" key="1">
    <citation type="submission" date="2024-01" db="EMBL/GenBank/DDBJ databases">
        <title>The genomes of 5 underutilized Papilionoideae crops provide insights into root nodulation and disease resistance.</title>
        <authorList>
            <person name="Yuan L."/>
        </authorList>
    </citation>
    <scope>NUCLEOTIDE SEQUENCE [LARGE SCALE GENOMIC DNA]</scope>
    <source>
        <strain evidence="1">LY-2023</strain>
        <tissue evidence="1">Leaf</tissue>
    </source>
</reference>
<dbReference type="EMBL" id="JAYKXN010000004">
    <property type="protein sequence ID" value="KAK7294172.1"/>
    <property type="molecule type" value="Genomic_DNA"/>
</dbReference>
<protein>
    <submittedName>
        <fullName evidence="1">Uncharacterized protein</fullName>
    </submittedName>
</protein>
<organism evidence="1 2">
    <name type="scientific">Clitoria ternatea</name>
    <name type="common">Butterfly pea</name>
    <dbReference type="NCBI Taxonomy" id="43366"/>
    <lineage>
        <taxon>Eukaryota</taxon>
        <taxon>Viridiplantae</taxon>
        <taxon>Streptophyta</taxon>
        <taxon>Embryophyta</taxon>
        <taxon>Tracheophyta</taxon>
        <taxon>Spermatophyta</taxon>
        <taxon>Magnoliopsida</taxon>
        <taxon>eudicotyledons</taxon>
        <taxon>Gunneridae</taxon>
        <taxon>Pentapetalae</taxon>
        <taxon>rosids</taxon>
        <taxon>fabids</taxon>
        <taxon>Fabales</taxon>
        <taxon>Fabaceae</taxon>
        <taxon>Papilionoideae</taxon>
        <taxon>50 kb inversion clade</taxon>
        <taxon>NPAAA clade</taxon>
        <taxon>indigoferoid/millettioid clade</taxon>
        <taxon>Phaseoleae</taxon>
        <taxon>Clitoria</taxon>
    </lineage>
</organism>
<keyword evidence="2" id="KW-1185">Reference proteome</keyword>
<dbReference type="AlphaFoldDB" id="A0AAN9J8I9"/>
<accession>A0AAN9J8I9</accession>
<comment type="caution">
    <text evidence="1">The sequence shown here is derived from an EMBL/GenBank/DDBJ whole genome shotgun (WGS) entry which is preliminary data.</text>
</comment>
<evidence type="ECO:0000313" key="2">
    <source>
        <dbReference type="Proteomes" id="UP001359559"/>
    </source>
</evidence>